<evidence type="ECO:0000256" key="1">
    <source>
        <dbReference type="ARBA" id="ARBA00004651"/>
    </source>
</evidence>
<organism evidence="9 10">
    <name type="scientific">Ectobacillus antri</name>
    <dbReference type="NCBI Taxonomy" id="2486280"/>
    <lineage>
        <taxon>Bacteria</taxon>
        <taxon>Bacillati</taxon>
        <taxon>Bacillota</taxon>
        <taxon>Bacilli</taxon>
        <taxon>Bacillales</taxon>
        <taxon>Bacillaceae</taxon>
        <taxon>Ectobacillus</taxon>
    </lineage>
</organism>
<keyword evidence="5" id="KW-0133">Cell shape</keyword>
<evidence type="ECO:0000313" key="10">
    <source>
        <dbReference type="Proteomes" id="UP001218246"/>
    </source>
</evidence>
<comment type="subcellular location">
    <subcellularLocation>
        <location evidence="1">Cell membrane</location>
        <topology evidence="1">Multi-pass membrane protein</topology>
    </subcellularLocation>
</comment>
<gene>
    <name evidence="9" type="primary">mreD</name>
    <name evidence="9" type="ORF">P6P90_03830</name>
</gene>
<sequence length="172" mass="19830">MQKFILPLFLLLIFILESLFSSVIPTDLFKKDTIAAPHFLFAVLVFITIYYNSGKGIYFALIFGFLFDMVYTELIGIYLFAYPILVYIVFNAMRILQINVFIVSILVLLGTTALEYYVYGFLSLLGRAHLSLGLFTMQRLLPTLLLNLIFLILFCIPLRKYLLKLLAVTEEK</sequence>
<protein>
    <submittedName>
        <fullName evidence="9">Rod shape-determining protein MreD</fullName>
    </submittedName>
</protein>
<keyword evidence="3" id="KW-1003">Cell membrane</keyword>
<comment type="similarity">
    <text evidence="2">Belongs to the MreD family.</text>
</comment>
<dbReference type="Pfam" id="PF04093">
    <property type="entry name" value="MreD"/>
    <property type="match status" value="1"/>
</dbReference>
<evidence type="ECO:0000256" key="2">
    <source>
        <dbReference type="ARBA" id="ARBA00007776"/>
    </source>
</evidence>
<feature type="transmembrane region" description="Helical" evidence="8">
    <location>
        <begin position="35"/>
        <end position="51"/>
    </location>
</feature>
<evidence type="ECO:0000256" key="3">
    <source>
        <dbReference type="ARBA" id="ARBA00022475"/>
    </source>
</evidence>
<keyword evidence="6 8" id="KW-1133">Transmembrane helix</keyword>
<comment type="caution">
    <text evidence="9">The sequence shown here is derived from an EMBL/GenBank/DDBJ whole genome shotgun (WGS) entry which is preliminary data.</text>
</comment>
<evidence type="ECO:0000256" key="8">
    <source>
        <dbReference type="SAM" id="Phobius"/>
    </source>
</evidence>
<evidence type="ECO:0000256" key="7">
    <source>
        <dbReference type="ARBA" id="ARBA00023136"/>
    </source>
</evidence>
<dbReference type="Proteomes" id="UP001218246">
    <property type="component" value="Unassembled WGS sequence"/>
</dbReference>
<keyword evidence="7 8" id="KW-0472">Membrane</keyword>
<accession>A0ABT6H2E8</accession>
<feature type="transmembrane region" description="Helical" evidence="8">
    <location>
        <begin position="58"/>
        <end position="81"/>
    </location>
</feature>
<feature type="transmembrane region" description="Helical" evidence="8">
    <location>
        <begin position="87"/>
        <end position="109"/>
    </location>
</feature>
<proteinExistence type="inferred from homology"/>
<name>A0ABT6H2E8_9BACI</name>
<feature type="transmembrane region" description="Helical" evidence="8">
    <location>
        <begin position="140"/>
        <end position="158"/>
    </location>
</feature>
<evidence type="ECO:0000256" key="4">
    <source>
        <dbReference type="ARBA" id="ARBA00022692"/>
    </source>
</evidence>
<dbReference type="NCBIfam" id="TIGR03426">
    <property type="entry name" value="shape_MreD"/>
    <property type="match status" value="1"/>
</dbReference>
<keyword evidence="4 8" id="KW-0812">Transmembrane</keyword>
<reference evidence="9 10" key="1">
    <citation type="submission" date="2023-04" db="EMBL/GenBank/DDBJ databases">
        <title>Ectobacillus antri isolated from activated sludge.</title>
        <authorList>
            <person name="Yan P."/>
            <person name="Liu X."/>
        </authorList>
    </citation>
    <scope>NUCLEOTIDE SEQUENCE [LARGE SCALE GENOMIC DNA]</scope>
    <source>
        <strain evidence="9 10">C18H</strain>
    </source>
</reference>
<keyword evidence="10" id="KW-1185">Reference proteome</keyword>
<dbReference type="EMBL" id="JARULN010000002">
    <property type="protein sequence ID" value="MDG5753127.1"/>
    <property type="molecule type" value="Genomic_DNA"/>
</dbReference>
<evidence type="ECO:0000256" key="6">
    <source>
        <dbReference type="ARBA" id="ARBA00022989"/>
    </source>
</evidence>
<dbReference type="InterPro" id="IPR007227">
    <property type="entry name" value="Cell_shape_determining_MreD"/>
</dbReference>
<evidence type="ECO:0000256" key="5">
    <source>
        <dbReference type="ARBA" id="ARBA00022960"/>
    </source>
</evidence>
<evidence type="ECO:0000313" key="9">
    <source>
        <dbReference type="EMBL" id="MDG5753127.1"/>
    </source>
</evidence>